<feature type="region of interest" description="Disordered" evidence="1">
    <location>
        <begin position="1"/>
        <end position="28"/>
    </location>
</feature>
<dbReference type="Gene3D" id="3.30.530.20">
    <property type="match status" value="1"/>
</dbReference>
<gene>
    <name evidence="3" type="ORF">ABT272_10660</name>
</gene>
<evidence type="ECO:0000256" key="2">
    <source>
        <dbReference type="SAM" id="Phobius"/>
    </source>
</evidence>
<evidence type="ECO:0000313" key="4">
    <source>
        <dbReference type="Proteomes" id="UP001470023"/>
    </source>
</evidence>
<dbReference type="InterPro" id="IPR023393">
    <property type="entry name" value="START-like_dom_sf"/>
</dbReference>
<feature type="transmembrane region" description="Helical" evidence="2">
    <location>
        <begin position="32"/>
        <end position="50"/>
    </location>
</feature>
<sequence>MPSTPPTATAPATLPSASAATPAARRRRRRTWPLVTASALLAALGGYTLWTHEHPVRLTASVEIKADPEQVWGVLTDFSAYPQWNPFMTSAEITSDDGRLRPGATMRNQLRQPSGTSTFDPEVLVARPGRELRWLGKLGPGWLVDGEHRFVIERAGPGTVRLTQSESFSGVLVPIAESKLRAETLPQFRAMNEALKKRVENTRH</sequence>
<keyword evidence="2" id="KW-1133">Transmembrane helix</keyword>
<dbReference type="PANTHER" id="PTHR36166">
    <property type="entry name" value="CHROMOSOME 9, WHOLE GENOME SHOTGUN SEQUENCE"/>
    <property type="match status" value="1"/>
</dbReference>
<dbReference type="PANTHER" id="PTHR36166:SF1">
    <property type="entry name" value="SRPBCC DOMAIN-CONTAINING PROTEIN"/>
    <property type="match status" value="1"/>
</dbReference>
<organism evidence="3 4">
    <name type="scientific">Streptomyces sp. 900105245</name>
    <dbReference type="NCBI Taxonomy" id="3154379"/>
    <lineage>
        <taxon>Bacteria</taxon>
        <taxon>Bacillati</taxon>
        <taxon>Actinomycetota</taxon>
        <taxon>Actinomycetes</taxon>
        <taxon>Kitasatosporales</taxon>
        <taxon>Streptomycetaceae</taxon>
        <taxon>Streptomyces</taxon>
    </lineage>
</organism>
<keyword evidence="2" id="KW-0472">Membrane</keyword>
<name>A0ABV1U4L0_9ACTN</name>
<accession>A0ABV1U4L0</accession>
<dbReference type="CDD" id="cd07822">
    <property type="entry name" value="SRPBCC_4"/>
    <property type="match status" value="1"/>
</dbReference>
<dbReference type="Proteomes" id="UP001470023">
    <property type="component" value="Unassembled WGS sequence"/>
</dbReference>
<reference evidence="3 4" key="1">
    <citation type="submission" date="2024-06" db="EMBL/GenBank/DDBJ databases">
        <title>The Natural Products Discovery Center: Release of the First 8490 Sequenced Strains for Exploring Actinobacteria Biosynthetic Diversity.</title>
        <authorList>
            <person name="Kalkreuter E."/>
            <person name="Kautsar S.A."/>
            <person name="Yang D."/>
            <person name="Bader C.D."/>
            <person name="Teijaro C.N."/>
            <person name="Fluegel L."/>
            <person name="Davis C.M."/>
            <person name="Simpson J.R."/>
            <person name="Lauterbach L."/>
            <person name="Steele A.D."/>
            <person name="Gui C."/>
            <person name="Meng S."/>
            <person name="Li G."/>
            <person name="Viehrig K."/>
            <person name="Ye F."/>
            <person name="Su P."/>
            <person name="Kiefer A.F."/>
            <person name="Nichols A."/>
            <person name="Cepeda A.J."/>
            <person name="Yan W."/>
            <person name="Fan B."/>
            <person name="Jiang Y."/>
            <person name="Adhikari A."/>
            <person name="Zheng C.-J."/>
            <person name="Schuster L."/>
            <person name="Cowan T.M."/>
            <person name="Smanski M.J."/>
            <person name="Chevrette M.G."/>
            <person name="De Carvalho L.P.S."/>
            <person name="Shen B."/>
        </authorList>
    </citation>
    <scope>NUCLEOTIDE SEQUENCE [LARGE SCALE GENOMIC DNA]</scope>
    <source>
        <strain evidence="3 4">NPDC001166</strain>
    </source>
</reference>
<proteinExistence type="predicted"/>
<comment type="caution">
    <text evidence="3">The sequence shown here is derived from an EMBL/GenBank/DDBJ whole genome shotgun (WGS) entry which is preliminary data.</text>
</comment>
<evidence type="ECO:0000256" key="1">
    <source>
        <dbReference type="SAM" id="MobiDB-lite"/>
    </source>
</evidence>
<dbReference type="RefSeq" id="WP_079192611.1">
    <property type="nucleotide sequence ID" value="NZ_JBEOYA010000077.1"/>
</dbReference>
<dbReference type="SUPFAM" id="SSF55961">
    <property type="entry name" value="Bet v1-like"/>
    <property type="match status" value="1"/>
</dbReference>
<dbReference type="InterPro" id="IPR019587">
    <property type="entry name" value="Polyketide_cyclase/dehydratase"/>
</dbReference>
<feature type="compositionally biased region" description="Low complexity" evidence="1">
    <location>
        <begin position="1"/>
        <end position="23"/>
    </location>
</feature>
<dbReference type="Pfam" id="PF10604">
    <property type="entry name" value="Polyketide_cyc2"/>
    <property type="match status" value="1"/>
</dbReference>
<dbReference type="EMBL" id="JBEPAZ010000006">
    <property type="protein sequence ID" value="MER6428196.1"/>
    <property type="molecule type" value="Genomic_DNA"/>
</dbReference>
<keyword evidence="2" id="KW-0812">Transmembrane</keyword>
<keyword evidence="4" id="KW-1185">Reference proteome</keyword>
<protein>
    <submittedName>
        <fullName evidence="3">SRPBCC domain-containing protein</fullName>
    </submittedName>
</protein>
<evidence type="ECO:0000313" key="3">
    <source>
        <dbReference type="EMBL" id="MER6428196.1"/>
    </source>
</evidence>